<dbReference type="OrthoDB" id="3819922at2"/>
<organism evidence="1 2">
    <name type="scientific">Motilibacter rhizosphaerae</name>
    <dbReference type="NCBI Taxonomy" id="598652"/>
    <lineage>
        <taxon>Bacteria</taxon>
        <taxon>Bacillati</taxon>
        <taxon>Actinomycetota</taxon>
        <taxon>Actinomycetes</taxon>
        <taxon>Motilibacterales</taxon>
        <taxon>Motilibacteraceae</taxon>
        <taxon>Motilibacter</taxon>
    </lineage>
</organism>
<dbReference type="GO" id="GO:0016301">
    <property type="term" value="F:kinase activity"/>
    <property type="evidence" value="ECO:0007669"/>
    <property type="project" value="UniProtKB-KW"/>
</dbReference>
<keyword evidence="1" id="KW-0418">Kinase</keyword>
<dbReference type="Proteomes" id="UP000293638">
    <property type="component" value="Unassembled WGS sequence"/>
</dbReference>
<dbReference type="PANTHER" id="PTHR37807">
    <property type="entry name" value="OS07G0160300 PROTEIN"/>
    <property type="match status" value="1"/>
</dbReference>
<dbReference type="Gene3D" id="3.40.50.300">
    <property type="entry name" value="P-loop containing nucleotide triphosphate hydrolases"/>
    <property type="match status" value="1"/>
</dbReference>
<dbReference type="InterPro" id="IPR027417">
    <property type="entry name" value="P-loop_NTPase"/>
</dbReference>
<comment type="caution">
    <text evidence="1">The sequence shown here is derived from an EMBL/GenBank/DDBJ whole genome shotgun (WGS) entry which is preliminary data.</text>
</comment>
<dbReference type="RefSeq" id="WP_130493868.1">
    <property type="nucleotide sequence ID" value="NZ_SGXD01000004.1"/>
</dbReference>
<dbReference type="AlphaFoldDB" id="A0A4Q7NFY3"/>
<dbReference type="EMBL" id="SGXD01000004">
    <property type="protein sequence ID" value="RZS82712.1"/>
    <property type="molecule type" value="Genomic_DNA"/>
</dbReference>
<dbReference type="Pfam" id="PF13671">
    <property type="entry name" value="AAA_33"/>
    <property type="match status" value="1"/>
</dbReference>
<accession>A0A4Q7NFY3</accession>
<keyword evidence="2" id="KW-1185">Reference proteome</keyword>
<evidence type="ECO:0000313" key="2">
    <source>
        <dbReference type="Proteomes" id="UP000293638"/>
    </source>
</evidence>
<protein>
    <submittedName>
        <fullName evidence="1">Putative kinase</fullName>
    </submittedName>
</protein>
<proteinExistence type="predicted"/>
<sequence>MLIVLSGLPASGKSTVARAVVARTRAVPLRLDLVEQAVVASGSEQHPVGPVGYYVLYALADDLLRQGFSVIADAVNAHPGIRDHWRSVAESAGVPVLEVEVRCSDPVAHQRRAEERTIDIAGLPRMTWSHIEQIDYQPWDREVLRIDTAVVGAEQAAELVAERMGVGA</sequence>
<evidence type="ECO:0000313" key="1">
    <source>
        <dbReference type="EMBL" id="RZS82712.1"/>
    </source>
</evidence>
<dbReference type="PANTHER" id="PTHR37807:SF3">
    <property type="entry name" value="OS07G0160300 PROTEIN"/>
    <property type="match status" value="1"/>
</dbReference>
<name>A0A4Q7NFY3_9ACTN</name>
<reference evidence="1 2" key="1">
    <citation type="submission" date="2019-02" db="EMBL/GenBank/DDBJ databases">
        <title>Genomic Encyclopedia of Type Strains, Phase IV (KMG-IV): sequencing the most valuable type-strain genomes for metagenomic binning, comparative biology and taxonomic classification.</title>
        <authorList>
            <person name="Goeker M."/>
        </authorList>
    </citation>
    <scope>NUCLEOTIDE SEQUENCE [LARGE SCALE GENOMIC DNA]</scope>
    <source>
        <strain evidence="1 2">DSM 45622</strain>
    </source>
</reference>
<gene>
    <name evidence="1" type="ORF">EV189_3107</name>
</gene>
<dbReference type="SUPFAM" id="SSF52540">
    <property type="entry name" value="P-loop containing nucleoside triphosphate hydrolases"/>
    <property type="match status" value="1"/>
</dbReference>
<keyword evidence="1" id="KW-0808">Transferase</keyword>